<accession>A0A846QD17</accession>
<comment type="caution">
    <text evidence="1">The sequence shown here is derived from an EMBL/GenBank/DDBJ whole genome shotgun (WGS) entry which is preliminary data.</text>
</comment>
<sequence>MLHTLVRNQMLPVGIDEAWAFFSNPANLRSITPDWLCFDMTCPPPSTIHPGQIFTYTITPFAGIAVDWVTEITHVVEPKLFVDEQRFGPYRFWHHQHHFERKNGGTHMMDIVNYALPLGWLGDIIESLIVRPRLRAIFEFRKDALECTFKTNGTHGPKPLGKVG</sequence>
<dbReference type="SUPFAM" id="SSF55961">
    <property type="entry name" value="Bet v1-like"/>
    <property type="match status" value="1"/>
</dbReference>
<keyword evidence="2" id="KW-1185">Reference proteome</keyword>
<evidence type="ECO:0000313" key="1">
    <source>
        <dbReference type="EMBL" id="NJB66616.1"/>
    </source>
</evidence>
<reference evidence="1 2" key="1">
    <citation type="submission" date="2020-03" db="EMBL/GenBank/DDBJ databases">
        <title>Genomic Encyclopedia of Type Strains, Phase IV (KMG-IV): sequencing the most valuable type-strain genomes for metagenomic binning, comparative biology and taxonomic classification.</title>
        <authorList>
            <person name="Goeker M."/>
        </authorList>
    </citation>
    <scope>NUCLEOTIDE SEQUENCE [LARGE SCALE GENOMIC DNA]</scope>
    <source>
        <strain evidence="1 2">DSM 24233</strain>
    </source>
</reference>
<proteinExistence type="predicted"/>
<dbReference type="CDD" id="cd07820">
    <property type="entry name" value="SRPBCC_3"/>
    <property type="match status" value="1"/>
</dbReference>
<organism evidence="1 2">
    <name type="scientific">Desulfobaculum xiamenense</name>
    <dbReference type="NCBI Taxonomy" id="995050"/>
    <lineage>
        <taxon>Bacteria</taxon>
        <taxon>Pseudomonadati</taxon>
        <taxon>Thermodesulfobacteriota</taxon>
        <taxon>Desulfovibrionia</taxon>
        <taxon>Desulfovibrionales</taxon>
        <taxon>Desulfovibrionaceae</taxon>
        <taxon>Desulfobaculum</taxon>
    </lineage>
</organism>
<dbReference type="RefSeq" id="WP_167939738.1">
    <property type="nucleotide sequence ID" value="NZ_JAATJA010000001.1"/>
</dbReference>
<dbReference type="AlphaFoldDB" id="A0A846QD17"/>
<evidence type="ECO:0000313" key="2">
    <source>
        <dbReference type="Proteomes" id="UP000580856"/>
    </source>
</evidence>
<dbReference type="Gene3D" id="3.30.530.20">
    <property type="match status" value="1"/>
</dbReference>
<name>A0A846QD17_9BACT</name>
<dbReference type="InterPro" id="IPR023393">
    <property type="entry name" value="START-like_dom_sf"/>
</dbReference>
<gene>
    <name evidence="1" type="ORF">GGQ74_000256</name>
</gene>
<dbReference type="Proteomes" id="UP000580856">
    <property type="component" value="Unassembled WGS sequence"/>
</dbReference>
<protein>
    <submittedName>
        <fullName evidence="1">Ligand-binding SRPBCC domain-containing protein</fullName>
    </submittedName>
</protein>
<dbReference type="EMBL" id="JAATJA010000001">
    <property type="protein sequence ID" value="NJB66616.1"/>
    <property type="molecule type" value="Genomic_DNA"/>
</dbReference>